<evidence type="ECO:0008006" key="4">
    <source>
        <dbReference type="Google" id="ProtNLM"/>
    </source>
</evidence>
<name>A0A1Y5EEY0_COLPS</name>
<evidence type="ECO:0000313" key="2">
    <source>
        <dbReference type="EMBL" id="OUR80920.1"/>
    </source>
</evidence>
<dbReference type="InterPro" id="IPR018247">
    <property type="entry name" value="EF_Hand_1_Ca_BS"/>
</dbReference>
<feature type="signal peptide" evidence="1">
    <location>
        <begin position="1"/>
        <end position="25"/>
    </location>
</feature>
<evidence type="ECO:0000256" key="1">
    <source>
        <dbReference type="SAM" id="SignalP"/>
    </source>
</evidence>
<comment type="caution">
    <text evidence="2">The sequence shown here is derived from an EMBL/GenBank/DDBJ whole genome shotgun (WGS) entry which is preliminary data.</text>
</comment>
<reference evidence="3" key="1">
    <citation type="journal article" date="2017" name="Proc. Natl. Acad. Sci. U.S.A.">
        <title>Simulation of Deepwater Horizon oil plume reveals substrate specialization within a complex community of hydrocarbon degraders.</title>
        <authorList>
            <person name="Hu P."/>
            <person name="Dubinsky E.A."/>
            <person name="Probst A.J."/>
            <person name="Wang J."/>
            <person name="Sieber C.M.K."/>
            <person name="Tom L.M."/>
            <person name="Gardinali P."/>
            <person name="Banfield J.F."/>
            <person name="Atlas R.M."/>
            <person name="Andersen G.L."/>
        </authorList>
    </citation>
    <scope>NUCLEOTIDE SEQUENCE [LARGE SCALE GENOMIC DNA]</scope>
</reference>
<dbReference type="PROSITE" id="PS00018">
    <property type="entry name" value="EF_HAND_1"/>
    <property type="match status" value="1"/>
</dbReference>
<proteinExistence type="predicted"/>
<dbReference type="EMBL" id="MAAF01000056">
    <property type="protein sequence ID" value="OUR80920.1"/>
    <property type="molecule type" value="Genomic_DNA"/>
</dbReference>
<accession>A0A1Y5EEY0</accession>
<protein>
    <recommendedName>
        <fullName evidence="4">EF-hand domain-containing protein</fullName>
    </recommendedName>
</protein>
<gene>
    <name evidence="2" type="ORF">A9Q75_09660</name>
</gene>
<sequence>MDSISLTQVTAFVVAVSMASFLVNADDDLAYTNEDNTVVNAENSANAEAIQKAIEAVKEPNDKFTFTSLDTDKNGMLSRQEVVDGKNEWLVKSFTKIDSNADESLTEQELVDFVAKKAAAITATTK</sequence>
<dbReference type="Gene3D" id="1.10.238.10">
    <property type="entry name" value="EF-hand"/>
    <property type="match status" value="1"/>
</dbReference>
<organism evidence="2 3">
    <name type="scientific">Colwellia psychrerythraea</name>
    <name type="common">Vibrio psychroerythus</name>
    <dbReference type="NCBI Taxonomy" id="28229"/>
    <lineage>
        <taxon>Bacteria</taxon>
        <taxon>Pseudomonadati</taxon>
        <taxon>Pseudomonadota</taxon>
        <taxon>Gammaproteobacteria</taxon>
        <taxon>Alteromonadales</taxon>
        <taxon>Colwelliaceae</taxon>
        <taxon>Colwellia</taxon>
    </lineage>
</organism>
<keyword evidence="1" id="KW-0732">Signal</keyword>
<evidence type="ECO:0000313" key="3">
    <source>
        <dbReference type="Proteomes" id="UP000243053"/>
    </source>
</evidence>
<dbReference type="AlphaFoldDB" id="A0A1Y5EEY0"/>
<dbReference type="Proteomes" id="UP000243053">
    <property type="component" value="Unassembled WGS sequence"/>
</dbReference>
<feature type="chain" id="PRO_5013391466" description="EF-hand domain-containing protein" evidence="1">
    <location>
        <begin position="26"/>
        <end position="126"/>
    </location>
</feature>
<dbReference type="InterPro" id="IPR011992">
    <property type="entry name" value="EF-hand-dom_pair"/>
</dbReference>
<dbReference type="SUPFAM" id="SSF47473">
    <property type="entry name" value="EF-hand"/>
    <property type="match status" value="1"/>
</dbReference>